<protein>
    <recommendedName>
        <fullName evidence="3">tRNA-splicing endonuclease subunit Sen15 domain-containing protein</fullName>
    </recommendedName>
</protein>
<evidence type="ECO:0000256" key="2">
    <source>
        <dbReference type="ARBA" id="ARBA00022694"/>
    </source>
</evidence>
<evidence type="ECO:0000256" key="1">
    <source>
        <dbReference type="ARBA" id="ARBA00006091"/>
    </source>
</evidence>
<reference evidence="4" key="1">
    <citation type="submission" date="2021-01" db="UniProtKB">
        <authorList>
            <consortium name="EnsemblMetazoa"/>
        </authorList>
    </citation>
    <scope>IDENTIFICATION</scope>
</reference>
<comment type="similarity">
    <text evidence="1">Belongs to the SEN15 family.</text>
</comment>
<dbReference type="OMA" id="MELCEVK"/>
<keyword evidence="5" id="KW-1185">Reference proteome</keyword>
<dbReference type="AlphaFoldDB" id="A0A7M7TBU9"/>
<dbReference type="Proteomes" id="UP000002358">
    <property type="component" value="Chromosome 1"/>
</dbReference>
<evidence type="ECO:0000313" key="4">
    <source>
        <dbReference type="EnsemblMetazoa" id="XP_032452081"/>
    </source>
</evidence>
<dbReference type="InterPro" id="IPR011856">
    <property type="entry name" value="tRNA_endonuc-like_dom_sf"/>
</dbReference>
<dbReference type="GO" id="GO:0005634">
    <property type="term" value="C:nucleus"/>
    <property type="evidence" value="ECO:0007669"/>
    <property type="project" value="UniProtKB-ARBA"/>
</dbReference>
<dbReference type="InterPro" id="IPR018593">
    <property type="entry name" value="tRNA-endonuc_su_Sen15"/>
</dbReference>
<feature type="domain" description="tRNA-splicing endonuclease subunit Sen15" evidence="3">
    <location>
        <begin position="29"/>
        <end position="116"/>
    </location>
</feature>
<evidence type="ECO:0000313" key="5">
    <source>
        <dbReference type="Proteomes" id="UP000002358"/>
    </source>
</evidence>
<name>A0A7M7TBU9_NASVI</name>
<dbReference type="OrthoDB" id="10051896at2759"/>
<dbReference type="GO" id="GO:0003676">
    <property type="term" value="F:nucleic acid binding"/>
    <property type="evidence" value="ECO:0007669"/>
    <property type="project" value="InterPro"/>
</dbReference>
<gene>
    <name evidence="4" type="primary">100678719</name>
</gene>
<organism evidence="4 5">
    <name type="scientific">Nasonia vitripennis</name>
    <name type="common">Parasitic wasp</name>
    <dbReference type="NCBI Taxonomy" id="7425"/>
    <lineage>
        <taxon>Eukaryota</taxon>
        <taxon>Metazoa</taxon>
        <taxon>Ecdysozoa</taxon>
        <taxon>Arthropoda</taxon>
        <taxon>Hexapoda</taxon>
        <taxon>Insecta</taxon>
        <taxon>Pterygota</taxon>
        <taxon>Neoptera</taxon>
        <taxon>Endopterygota</taxon>
        <taxon>Hymenoptera</taxon>
        <taxon>Apocrita</taxon>
        <taxon>Proctotrupomorpha</taxon>
        <taxon>Chalcidoidea</taxon>
        <taxon>Pteromalidae</taxon>
        <taxon>Pteromalinae</taxon>
        <taxon>Nasonia</taxon>
    </lineage>
</organism>
<dbReference type="Pfam" id="PF09631">
    <property type="entry name" value="Sen15"/>
    <property type="match status" value="1"/>
</dbReference>
<dbReference type="InterPro" id="IPR036167">
    <property type="entry name" value="tRNA_intron_Endo_cat-like_sf"/>
</dbReference>
<dbReference type="PANTHER" id="PTHR28582">
    <property type="entry name" value="TRNA-SPLICING ENDONUCLEASE SUBUNIT SEN15"/>
    <property type="match status" value="1"/>
</dbReference>
<dbReference type="SMR" id="A0A7M7TBU9"/>
<dbReference type="EnsemblMetazoa" id="XM_032596190">
    <property type="protein sequence ID" value="XP_032452081"/>
    <property type="gene ID" value="LOC100678719"/>
</dbReference>
<evidence type="ECO:0000259" key="3">
    <source>
        <dbReference type="Pfam" id="PF09631"/>
    </source>
</evidence>
<sequence length="245" mass="28709">MYDICHPTYYNMSQLGCNDQVKLTTAFYVYMELCEVKLYWNVEYKYCEALQIFYLEAKKSKNAEVDTFVPWPAFHNLSLDFISNIQHKLEKDKFTFVFKEGDTTSVYYSISSGIVKAISPEETKTLRQKLEKKIELNKEISRNTANLYERALMLNNGLYEKDNQFVNNTIDKEDSVMEEFYTPMTMKDAEKLKCSTVPKLKSDENTDISYRPEQIEDVNNSSSHCKVELLQDKNIDENKEVSDLQ</sequence>
<proteinExistence type="inferred from homology"/>
<accession>A0A7M7TBU9</accession>
<dbReference type="PANTHER" id="PTHR28582:SF1">
    <property type="entry name" value="TRNA-SPLICING ENDONUCLEASE SUBUNIT SEN15"/>
    <property type="match status" value="1"/>
</dbReference>
<keyword evidence="2" id="KW-0819">tRNA processing</keyword>
<dbReference type="SUPFAM" id="SSF53032">
    <property type="entry name" value="tRNA-intron endonuclease catalytic domain-like"/>
    <property type="match status" value="1"/>
</dbReference>
<dbReference type="GO" id="GO:0006388">
    <property type="term" value="P:tRNA splicing, via endonucleolytic cleavage and ligation"/>
    <property type="evidence" value="ECO:0007669"/>
    <property type="project" value="InterPro"/>
</dbReference>
<dbReference type="Gene3D" id="3.40.1350.10">
    <property type="match status" value="1"/>
</dbReference>